<evidence type="ECO:0000256" key="1">
    <source>
        <dbReference type="ARBA" id="ARBA00023015"/>
    </source>
</evidence>
<keyword evidence="3" id="KW-0804">Transcription</keyword>
<evidence type="ECO:0000259" key="4">
    <source>
        <dbReference type="Pfam" id="PF12802"/>
    </source>
</evidence>
<dbReference type="InterPro" id="IPR011991">
    <property type="entry name" value="ArsR-like_HTH"/>
</dbReference>
<dbReference type="InterPro" id="IPR000835">
    <property type="entry name" value="HTH_MarR-typ"/>
</dbReference>
<dbReference type="Pfam" id="PF12802">
    <property type="entry name" value="MarR_2"/>
    <property type="match status" value="1"/>
</dbReference>
<organism evidence="5">
    <name type="scientific">marine sediment metagenome</name>
    <dbReference type="NCBI Taxonomy" id="412755"/>
    <lineage>
        <taxon>unclassified sequences</taxon>
        <taxon>metagenomes</taxon>
        <taxon>ecological metagenomes</taxon>
    </lineage>
</organism>
<proteinExistence type="predicted"/>
<evidence type="ECO:0000313" key="5">
    <source>
        <dbReference type="EMBL" id="KKN62014.1"/>
    </source>
</evidence>
<gene>
    <name evidence="5" type="ORF">LCGC14_0516200</name>
</gene>
<comment type="caution">
    <text evidence="5">The sequence shown here is derived from an EMBL/GenBank/DDBJ whole genome shotgun (WGS) entry which is preliminary data.</text>
</comment>
<dbReference type="AlphaFoldDB" id="A0A0F9S4L7"/>
<dbReference type="SUPFAM" id="SSF46785">
    <property type="entry name" value="Winged helix' DNA-binding domain"/>
    <property type="match status" value="1"/>
</dbReference>
<evidence type="ECO:0000256" key="3">
    <source>
        <dbReference type="ARBA" id="ARBA00023163"/>
    </source>
</evidence>
<evidence type="ECO:0000256" key="2">
    <source>
        <dbReference type="ARBA" id="ARBA00023125"/>
    </source>
</evidence>
<dbReference type="InterPro" id="IPR036390">
    <property type="entry name" value="WH_DNA-bd_sf"/>
</dbReference>
<dbReference type="PANTHER" id="PTHR38465:SF1">
    <property type="entry name" value="HTH-TYPE TRANSCRIPTIONAL REGULATOR MJ1563-RELATED"/>
    <property type="match status" value="1"/>
</dbReference>
<dbReference type="GO" id="GO:0003700">
    <property type="term" value="F:DNA-binding transcription factor activity"/>
    <property type="evidence" value="ECO:0007669"/>
    <property type="project" value="InterPro"/>
</dbReference>
<dbReference type="PANTHER" id="PTHR38465">
    <property type="entry name" value="HTH-TYPE TRANSCRIPTIONAL REGULATOR MJ1563-RELATED"/>
    <property type="match status" value="1"/>
</dbReference>
<dbReference type="CDD" id="cd00090">
    <property type="entry name" value="HTH_ARSR"/>
    <property type="match status" value="1"/>
</dbReference>
<dbReference type="InterPro" id="IPR052362">
    <property type="entry name" value="HTH-GbsR_regulator"/>
</dbReference>
<dbReference type="InterPro" id="IPR036388">
    <property type="entry name" value="WH-like_DNA-bd_sf"/>
</dbReference>
<keyword evidence="1" id="KW-0805">Transcription regulation</keyword>
<dbReference type="EMBL" id="LAZR01000638">
    <property type="protein sequence ID" value="KKN62014.1"/>
    <property type="molecule type" value="Genomic_DNA"/>
</dbReference>
<keyword evidence="2" id="KW-0238">DNA-binding</keyword>
<name>A0A0F9S4L7_9ZZZZ</name>
<dbReference type="GO" id="GO:0003677">
    <property type="term" value="F:DNA binding"/>
    <property type="evidence" value="ECO:0007669"/>
    <property type="project" value="UniProtKB-KW"/>
</dbReference>
<sequence length="154" mass="17302">MARRNQSEVREEFIEKVGLISQSDGLPRIAGRVFGMFLFDGDVRSFGEIVEALQVSKASISSATRILEERGLIKRIGRPGQRQDYFQLVDKPFPEMLENVVVGLRKAKAEIDESVAAVDPDNEGANKRLGHYVEFYDALIALAETAAKDLRKRY</sequence>
<reference evidence="5" key="1">
    <citation type="journal article" date="2015" name="Nature">
        <title>Complex archaea that bridge the gap between prokaryotes and eukaryotes.</title>
        <authorList>
            <person name="Spang A."/>
            <person name="Saw J.H."/>
            <person name="Jorgensen S.L."/>
            <person name="Zaremba-Niedzwiedzka K."/>
            <person name="Martijn J."/>
            <person name="Lind A.E."/>
            <person name="van Eijk R."/>
            <person name="Schleper C."/>
            <person name="Guy L."/>
            <person name="Ettema T.J."/>
        </authorList>
    </citation>
    <scope>NUCLEOTIDE SEQUENCE</scope>
</reference>
<feature type="domain" description="HTH marR-type" evidence="4">
    <location>
        <begin position="25"/>
        <end position="82"/>
    </location>
</feature>
<protein>
    <recommendedName>
        <fullName evidence="4">HTH marR-type domain-containing protein</fullName>
    </recommendedName>
</protein>
<dbReference type="Gene3D" id="1.10.10.10">
    <property type="entry name" value="Winged helix-like DNA-binding domain superfamily/Winged helix DNA-binding domain"/>
    <property type="match status" value="1"/>
</dbReference>
<accession>A0A0F9S4L7</accession>